<feature type="coiled-coil region" evidence="1">
    <location>
        <begin position="260"/>
        <end position="294"/>
    </location>
</feature>
<comment type="caution">
    <text evidence="2">The sequence shown here is derived from an EMBL/GenBank/DDBJ whole genome shotgun (WGS) entry which is preliminary data.</text>
</comment>
<keyword evidence="1" id="KW-0175">Coiled coil</keyword>
<keyword evidence="3" id="KW-1185">Reference proteome</keyword>
<gene>
    <name evidence="2" type="ORF">O6P43_026577</name>
</gene>
<dbReference type="AlphaFoldDB" id="A0AAD7L2E5"/>
<sequence>MLEYLYPPSIAKGLQQLEEIQVVRCGLEIIVAEDVKREDRASFVAFEFPKLISLFLQNLPRLRGFYPGRHSVEWPMLGKVDVFLCYSSEIFASEHESNRETLTKSQFESIIDGQQPLLSIEKDVPQFEELACGQENYDEAESLSTFSKDMAKNITSLKNAFDIYDDQESGEELEVQAPVAKAVPKVLESLITLIDTSEIDVGVKTRPGNLLHQIKELAPECHQALGQRTDSRGEGPHIRDIWKVDMDRQSSASKSEVDQIMAKEEDIKTKKAQITKLQAELGTLEAEQKSLSNKLVEYKLLGQKTRIL</sequence>
<protein>
    <submittedName>
        <fullName evidence="2">Disease resistance protein</fullName>
    </submittedName>
</protein>
<name>A0AAD7L2E5_QUISA</name>
<organism evidence="2 3">
    <name type="scientific">Quillaja saponaria</name>
    <name type="common">Soap bark tree</name>
    <dbReference type="NCBI Taxonomy" id="32244"/>
    <lineage>
        <taxon>Eukaryota</taxon>
        <taxon>Viridiplantae</taxon>
        <taxon>Streptophyta</taxon>
        <taxon>Embryophyta</taxon>
        <taxon>Tracheophyta</taxon>
        <taxon>Spermatophyta</taxon>
        <taxon>Magnoliopsida</taxon>
        <taxon>eudicotyledons</taxon>
        <taxon>Gunneridae</taxon>
        <taxon>Pentapetalae</taxon>
        <taxon>rosids</taxon>
        <taxon>fabids</taxon>
        <taxon>Fabales</taxon>
        <taxon>Quillajaceae</taxon>
        <taxon>Quillaja</taxon>
    </lineage>
</organism>
<accession>A0AAD7L2E5</accession>
<proteinExistence type="predicted"/>
<dbReference type="EMBL" id="JARAOO010000011">
    <property type="protein sequence ID" value="KAJ7950375.1"/>
    <property type="molecule type" value="Genomic_DNA"/>
</dbReference>
<reference evidence="2" key="1">
    <citation type="journal article" date="2023" name="Science">
        <title>Elucidation of the pathway for biosynthesis of saponin adjuvants from the soapbark tree.</title>
        <authorList>
            <person name="Reed J."/>
            <person name="Orme A."/>
            <person name="El-Demerdash A."/>
            <person name="Owen C."/>
            <person name="Martin L.B.B."/>
            <person name="Misra R.C."/>
            <person name="Kikuchi S."/>
            <person name="Rejzek M."/>
            <person name="Martin A.C."/>
            <person name="Harkess A."/>
            <person name="Leebens-Mack J."/>
            <person name="Louveau T."/>
            <person name="Stephenson M.J."/>
            <person name="Osbourn A."/>
        </authorList>
    </citation>
    <scope>NUCLEOTIDE SEQUENCE</scope>
    <source>
        <strain evidence="2">S10</strain>
    </source>
</reference>
<dbReference type="KEGG" id="qsa:O6P43_026577"/>
<dbReference type="Proteomes" id="UP001163823">
    <property type="component" value="Chromosome 11"/>
</dbReference>
<evidence type="ECO:0000313" key="2">
    <source>
        <dbReference type="EMBL" id="KAJ7950375.1"/>
    </source>
</evidence>
<evidence type="ECO:0000313" key="3">
    <source>
        <dbReference type="Proteomes" id="UP001163823"/>
    </source>
</evidence>
<evidence type="ECO:0000256" key="1">
    <source>
        <dbReference type="SAM" id="Coils"/>
    </source>
</evidence>